<reference evidence="2 3" key="1">
    <citation type="submission" date="2016-05" db="EMBL/GenBank/DDBJ databases">
        <title>Genomic and physiological characterization of Planctopirus sp. isolated from fresh water lake.</title>
        <authorList>
            <person name="Subhash Y."/>
            <person name="Ramana C."/>
        </authorList>
    </citation>
    <scope>NUCLEOTIDE SEQUENCE [LARGE SCALE GENOMIC DNA]</scope>
    <source>
        <strain evidence="2 3">JC280</strain>
    </source>
</reference>
<gene>
    <name evidence="2" type="ORF">A6X21_21040</name>
</gene>
<evidence type="ECO:0000313" key="2">
    <source>
        <dbReference type="EMBL" id="ODA32809.1"/>
    </source>
</evidence>
<keyword evidence="3" id="KW-1185">Reference proteome</keyword>
<dbReference type="EMBL" id="LYDR01000063">
    <property type="protein sequence ID" value="ODA32809.1"/>
    <property type="molecule type" value="Genomic_DNA"/>
</dbReference>
<accession>A0A1C3EHX0</accession>
<organism evidence="2 3">
    <name type="scientific">Planctopirus hydrillae</name>
    <dbReference type="NCBI Taxonomy" id="1841610"/>
    <lineage>
        <taxon>Bacteria</taxon>
        <taxon>Pseudomonadati</taxon>
        <taxon>Planctomycetota</taxon>
        <taxon>Planctomycetia</taxon>
        <taxon>Planctomycetales</taxon>
        <taxon>Planctomycetaceae</taxon>
        <taxon>Planctopirus</taxon>
    </lineage>
</organism>
<proteinExistence type="predicted"/>
<dbReference type="OrthoDB" id="5678128at2"/>
<name>A0A1C3EHX0_9PLAN</name>
<sequence>MARSDLWTRDQLLLALRLYLRLPFGKLHRLHPEIIELAKLIGRTPNALAMKACNFANLDPELQARGIRGLSNLSNADREIWFEFLNNAEGLAAEAEEAAERIAGVVSTDTPEFCLPTGPTVVERTVRTRRVQSFFRAAVLTTYNSTCAISGVAGAELLTASHIIPWSESVERRADPRNGLCLNALLDRAFDRGLFSLDDNLQVIVSRRLIDNVAEATLKCSLDQIEGISLSMPSRFLPDPEAIRFHRTKVFQP</sequence>
<dbReference type="Proteomes" id="UP000094828">
    <property type="component" value="Unassembled WGS sequence"/>
</dbReference>
<feature type="domain" description="HNH nuclease" evidence="1">
    <location>
        <begin position="147"/>
        <end position="198"/>
    </location>
</feature>
<dbReference type="RefSeq" id="WP_068847388.1">
    <property type="nucleotide sequence ID" value="NZ_LYDR01000063.1"/>
</dbReference>
<dbReference type="InterPro" id="IPR003615">
    <property type="entry name" value="HNH_nuc"/>
</dbReference>
<evidence type="ECO:0000259" key="1">
    <source>
        <dbReference type="Pfam" id="PF13391"/>
    </source>
</evidence>
<evidence type="ECO:0000313" key="3">
    <source>
        <dbReference type="Proteomes" id="UP000094828"/>
    </source>
</evidence>
<protein>
    <recommendedName>
        <fullName evidence="1">HNH nuclease domain-containing protein</fullName>
    </recommendedName>
</protein>
<dbReference type="Pfam" id="PF13391">
    <property type="entry name" value="HNH_2"/>
    <property type="match status" value="1"/>
</dbReference>
<dbReference type="AlphaFoldDB" id="A0A1C3EHX0"/>
<comment type="caution">
    <text evidence="2">The sequence shown here is derived from an EMBL/GenBank/DDBJ whole genome shotgun (WGS) entry which is preliminary data.</text>
</comment>